<dbReference type="InterPro" id="IPR027461">
    <property type="entry name" value="Carboxypeptidase_A_C_sf"/>
</dbReference>
<dbReference type="GO" id="GO:0106415">
    <property type="term" value="F:muramoyltetrapeptide carboxypeptidase activity"/>
    <property type="evidence" value="ECO:0007669"/>
    <property type="project" value="UniProtKB-EC"/>
</dbReference>
<dbReference type="PIRSF" id="PIRSF028757">
    <property type="entry name" value="LD-carboxypeptidase"/>
    <property type="match status" value="1"/>
</dbReference>
<dbReference type="InterPro" id="IPR029062">
    <property type="entry name" value="Class_I_gatase-like"/>
</dbReference>
<reference evidence="8 9" key="1">
    <citation type="submission" date="2024-02" db="EMBL/GenBank/DDBJ databases">
        <authorList>
            <person name="Nijsse B."/>
            <person name="Sprong H."/>
        </authorList>
    </citation>
    <scope>NUCLEOTIDE SEQUENCE [LARGE SCALE GENOMIC DNA]</scope>
    <source>
        <strain evidence="8">OB144</strain>
    </source>
</reference>
<dbReference type="Proteomes" id="UP001642485">
    <property type="component" value="Chromosome"/>
</dbReference>
<evidence type="ECO:0000256" key="4">
    <source>
        <dbReference type="ARBA" id="ARBA00022801"/>
    </source>
</evidence>
<protein>
    <submittedName>
        <fullName evidence="8">Carboxypeptidase</fullName>
        <ecNumber evidence="8">3.4.17.13</ecNumber>
    </submittedName>
</protein>
<dbReference type="SUPFAM" id="SSF141986">
    <property type="entry name" value="LD-carboxypeptidase A C-terminal domain-like"/>
    <property type="match status" value="1"/>
</dbReference>
<dbReference type="EC" id="3.4.17.13" evidence="8"/>
<evidence type="ECO:0000256" key="2">
    <source>
        <dbReference type="ARBA" id="ARBA00022645"/>
    </source>
</evidence>
<dbReference type="Gene3D" id="3.50.30.60">
    <property type="entry name" value="LD-carboxypeptidase A C-terminal domain-like"/>
    <property type="match status" value="1"/>
</dbReference>
<dbReference type="CDD" id="cd07025">
    <property type="entry name" value="Peptidase_S66"/>
    <property type="match status" value="1"/>
</dbReference>
<gene>
    <name evidence="8" type="ORF">OB144RH_05900</name>
</gene>
<comment type="similarity">
    <text evidence="1">Belongs to the peptidase S66 family.</text>
</comment>
<dbReference type="InterPro" id="IPR027478">
    <property type="entry name" value="LdcA_N"/>
</dbReference>
<evidence type="ECO:0000256" key="3">
    <source>
        <dbReference type="ARBA" id="ARBA00022670"/>
    </source>
</evidence>
<evidence type="ECO:0000259" key="7">
    <source>
        <dbReference type="Pfam" id="PF17676"/>
    </source>
</evidence>
<evidence type="ECO:0000256" key="1">
    <source>
        <dbReference type="ARBA" id="ARBA00010233"/>
    </source>
</evidence>
<keyword evidence="2 8" id="KW-0121">Carboxypeptidase</keyword>
<keyword evidence="5" id="KW-0720">Serine protease</keyword>
<dbReference type="Gene3D" id="3.40.50.10740">
    <property type="entry name" value="Class I glutamine amidotransferase-like"/>
    <property type="match status" value="1"/>
</dbReference>
<dbReference type="InterPro" id="IPR040449">
    <property type="entry name" value="Peptidase_S66_N"/>
</dbReference>
<dbReference type="InterPro" id="IPR040921">
    <property type="entry name" value="Peptidase_S66C"/>
</dbReference>
<keyword evidence="9" id="KW-1185">Reference proteome</keyword>
<evidence type="ECO:0000313" key="9">
    <source>
        <dbReference type="Proteomes" id="UP001642485"/>
    </source>
</evidence>
<evidence type="ECO:0000313" key="8">
    <source>
        <dbReference type="EMBL" id="CAK9121303.1"/>
    </source>
</evidence>
<dbReference type="PANTHER" id="PTHR30237:SF2">
    <property type="entry name" value="MUREIN TETRAPEPTIDE CARBOXYPEPTIDASE"/>
    <property type="match status" value="1"/>
</dbReference>
<dbReference type="Pfam" id="PF02016">
    <property type="entry name" value="Peptidase_S66"/>
    <property type="match status" value="1"/>
</dbReference>
<accession>A0ABM9NCK7</accession>
<proteinExistence type="inferred from homology"/>
<evidence type="ECO:0000259" key="6">
    <source>
        <dbReference type="Pfam" id="PF02016"/>
    </source>
</evidence>
<dbReference type="EMBL" id="OZ018776">
    <property type="protein sequence ID" value="CAK9121303.1"/>
    <property type="molecule type" value="Genomic_DNA"/>
</dbReference>
<feature type="domain" description="LD-carboxypeptidase N-terminal" evidence="6">
    <location>
        <begin position="38"/>
        <end position="153"/>
    </location>
</feature>
<name>A0ABM9NCK7_RICHE</name>
<feature type="domain" description="LD-carboxypeptidase C-terminal" evidence="7">
    <location>
        <begin position="202"/>
        <end position="308"/>
    </location>
</feature>
<dbReference type="InterPro" id="IPR003507">
    <property type="entry name" value="S66_fam"/>
</dbReference>
<dbReference type="Pfam" id="PF17676">
    <property type="entry name" value="Peptidase_S66C"/>
    <property type="match status" value="1"/>
</dbReference>
<organism evidence="8 9">
    <name type="scientific">Rickettsia helvetica</name>
    <dbReference type="NCBI Taxonomy" id="35789"/>
    <lineage>
        <taxon>Bacteria</taxon>
        <taxon>Pseudomonadati</taxon>
        <taxon>Pseudomonadota</taxon>
        <taxon>Alphaproteobacteria</taxon>
        <taxon>Rickettsiales</taxon>
        <taxon>Rickettsiaceae</taxon>
        <taxon>Rickettsieae</taxon>
        <taxon>Rickettsia</taxon>
        <taxon>spotted fever group</taxon>
    </lineage>
</organism>
<sequence>MTQNKLSSMILNNLSLLIILFFSISAFSAGHSLKNIPITVVAPATGADNKTLSDLKNINGLNLQIPYKCFVKGKLPFLASSDEVRFHCLRDALFDKSDNVVWSLRGGYGCARIIPDLLKLSKPNKEKFFIGYSDITALHLVLSQEWGWKTIHGSNIADLLKPEKDQGNFTKLAEILKGKVKQVTIDNLMPLNDIAKSSDLVNGKLTGGNLTMLQTSIGTNWQIKTKGKILFLEDVNIVAFRLDRELLHLKQAGLLEDVKAIIFGSFDKDSENTMLVLHNFADSLDVPVFKTNRFGHEKINDPIIYNTDSKIIKNKGFKLVMRL</sequence>
<evidence type="ECO:0000256" key="5">
    <source>
        <dbReference type="ARBA" id="ARBA00022825"/>
    </source>
</evidence>
<dbReference type="SUPFAM" id="SSF52317">
    <property type="entry name" value="Class I glutamine amidotransferase-like"/>
    <property type="match status" value="1"/>
</dbReference>
<dbReference type="PANTHER" id="PTHR30237">
    <property type="entry name" value="MURAMOYLTETRAPEPTIDE CARBOXYPEPTIDASE"/>
    <property type="match status" value="1"/>
</dbReference>
<keyword evidence="4 8" id="KW-0378">Hydrolase</keyword>
<keyword evidence="3" id="KW-0645">Protease</keyword>